<organism evidence="13 14">
    <name type="scientific">Veillonella denticariosi JCM 15641</name>
    <dbReference type="NCBI Taxonomy" id="1298594"/>
    <lineage>
        <taxon>Bacteria</taxon>
        <taxon>Bacillati</taxon>
        <taxon>Bacillota</taxon>
        <taxon>Negativicutes</taxon>
        <taxon>Veillonellales</taxon>
        <taxon>Veillonellaceae</taxon>
        <taxon>Veillonella</taxon>
    </lineage>
</organism>
<dbReference type="EMBL" id="PPDB01000004">
    <property type="protein sequence ID" value="PQL19554.1"/>
    <property type="molecule type" value="Genomic_DNA"/>
</dbReference>
<keyword evidence="14" id="KW-1185">Reference proteome</keyword>
<dbReference type="AlphaFoldDB" id="A0A2S7Z8F5"/>
<evidence type="ECO:0000256" key="12">
    <source>
        <dbReference type="SAM" id="Phobius"/>
    </source>
</evidence>
<dbReference type="PANTHER" id="PTHR43141:SF5">
    <property type="entry name" value="CYTOCHROME BD-I UBIQUINOL OXIDASE SUBUNIT 2"/>
    <property type="match status" value="1"/>
</dbReference>
<dbReference type="GO" id="GO:0046872">
    <property type="term" value="F:metal ion binding"/>
    <property type="evidence" value="ECO:0007669"/>
    <property type="project" value="UniProtKB-KW"/>
</dbReference>
<evidence type="ECO:0000256" key="7">
    <source>
        <dbReference type="ARBA" id="ARBA00022723"/>
    </source>
</evidence>
<feature type="transmembrane region" description="Helical" evidence="12">
    <location>
        <begin position="158"/>
        <end position="179"/>
    </location>
</feature>
<keyword evidence="3" id="KW-0813">Transport</keyword>
<dbReference type="GO" id="GO:0019646">
    <property type="term" value="P:aerobic electron transport chain"/>
    <property type="evidence" value="ECO:0007669"/>
    <property type="project" value="TreeGrafter"/>
</dbReference>
<keyword evidence="9 12" id="KW-1133">Transmembrane helix</keyword>
<evidence type="ECO:0000256" key="1">
    <source>
        <dbReference type="ARBA" id="ARBA00004651"/>
    </source>
</evidence>
<evidence type="ECO:0000256" key="3">
    <source>
        <dbReference type="ARBA" id="ARBA00022448"/>
    </source>
</evidence>
<dbReference type="OrthoDB" id="9776710at2"/>
<comment type="subcellular location">
    <subcellularLocation>
        <location evidence="1">Cell membrane</location>
        <topology evidence="1">Multi-pass membrane protein</topology>
    </subcellularLocation>
</comment>
<comment type="caution">
    <text evidence="13">The sequence shown here is derived from an EMBL/GenBank/DDBJ whole genome shotgun (WGS) entry which is preliminary data.</text>
</comment>
<keyword evidence="7" id="KW-0479">Metal-binding</keyword>
<dbReference type="RefSeq" id="WP_105090937.1">
    <property type="nucleotide sequence ID" value="NZ_PPDB01000004.1"/>
</dbReference>
<dbReference type="GO" id="GO:0016682">
    <property type="term" value="F:oxidoreductase activity, acting on diphenols and related substances as donors, oxygen as acceptor"/>
    <property type="evidence" value="ECO:0007669"/>
    <property type="project" value="TreeGrafter"/>
</dbReference>
<keyword evidence="6 12" id="KW-0812">Transmembrane</keyword>
<evidence type="ECO:0000256" key="2">
    <source>
        <dbReference type="ARBA" id="ARBA00007543"/>
    </source>
</evidence>
<keyword evidence="5" id="KW-0349">Heme</keyword>
<evidence type="ECO:0000313" key="13">
    <source>
        <dbReference type="EMBL" id="PQL19554.1"/>
    </source>
</evidence>
<name>A0A2S7Z8F5_9FIRM</name>
<dbReference type="GO" id="GO:0009055">
    <property type="term" value="F:electron transfer activity"/>
    <property type="evidence" value="ECO:0007669"/>
    <property type="project" value="TreeGrafter"/>
</dbReference>
<feature type="transmembrane region" description="Helical" evidence="12">
    <location>
        <begin position="301"/>
        <end position="326"/>
    </location>
</feature>
<protein>
    <submittedName>
        <fullName evidence="13">Cytochrome d ubiquinol oxidase subunit II</fullName>
    </submittedName>
</protein>
<evidence type="ECO:0000256" key="8">
    <source>
        <dbReference type="ARBA" id="ARBA00022982"/>
    </source>
</evidence>
<feature type="transmembrane region" description="Helical" evidence="12">
    <location>
        <begin position="258"/>
        <end position="281"/>
    </location>
</feature>
<dbReference type="NCBIfam" id="TIGR00203">
    <property type="entry name" value="cydB"/>
    <property type="match status" value="1"/>
</dbReference>
<gene>
    <name evidence="13" type="primary">cydB</name>
    <name evidence="13" type="ORF">VEHSUH05_05090</name>
</gene>
<proteinExistence type="inferred from homology"/>
<dbReference type="Proteomes" id="UP000237916">
    <property type="component" value="Unassembled WGS sequence"/>
</dbReference>
<feature type="transmembrane region" description="Helical" evidence="12">
    <location>
        <begin position="228"/>
        <end position="246"/>
    </location>
</feature>
<feature type="transmembrane region" description="Helical" evidence="12">
    <location>
        <begin position="12"/>
        <end position="40"/>
    </location>
</feature>
<keyword evidence="11 12" id="KW-0472">Membrane</keyword>
<feature type="transmembrane region" description="Helical" evidence="12">
    <location>
        <begin position="119"/>
        <end position="138"/>
    </location>
</feature>
<evidence type="ECO:0000256" key="4">
    <source>
        <dbReference type="ARBA" id="ARBA00022475"/>
    </source>
</evidence>
<accession>A0A2S7Z8F5</accession>
<feature type="transmembrane region" description="Helical" evidence="12">
    <location>
        <begin position="199"/>
        <end position="222"/>
    </location>
</feature>
<reference evidence="13 14" key="1">
    <citation type="submission" date="2018-01" db="EMBL/GenBank/DDBJ databases">
        <title>Draft genome sequences of clinical isolates and type strains of oral Veillonella including Veillonella infantum sp., nov.</title>
        <authorList>
            <person name="Mashima I."/>
            <person name="Liao Y.-C."/>
            <person name="Sabharwal A."/>
            <person name="Haase E.M."/>
            <person name="Nakazawa F."/>
            <person name="Scannapieco F.A."/>
        </authorList>
    </citation>
    <scope>NUCLEOTIDE SEQUENCE [LARGE SCALE GENOMIC DNA]</scope>
    <source>
        <strain evidence="13 14">JCM 15641</strain>
    </source>
</reference>
<dbReference type="GO" id="GO:0070069">
    <property type="term" value="C:cytochrome complex"/>
    <property type="evidence" value="ECO:0007669"/>
    <property type="project" value="TreeGrafter"/>
</dbReference>
<dbReference type="PANTHER" id="PTHR43141">
    <property type="entry name" value="CYTOCHROME BD2 SUBUNIT II"/>
    <property type="match status" value="1"/>
</dbReference>
<keyword evidence="4" id="KW-1003">Cell membrane</keyword>
<dbReference type="Pfam" id="PF02322">
    <property type="entry name" value="Cyt_bd_oxida_II"/>
    <property type="match status" value="1"/>
</dbReference>
<keyword evidence="10" id="KW-0408">Iron</keyword>
<evidence type="ECO:0000313" key="14">
    <source>
        <dbReference type="Proteomes" id="UP000237916"/>
    </source>
</evidence>
<comment type="similarity">
    <text evidence="2">Belongs to the cytochrome ubiquinol oxidase subunit 2 family.</text>
</comment>
<evidence type="ECO:0000256" key="5">
    <source>
        <dbReference type="ARBA" id="ARBA00022617"/>
    </source>
</evidence>
<evidence type="ECO:0000256" key="10">
    <source>
        <dbReference type="ARBA" id="ARBA00023004"/>
    </source>
</evidence>
<dbReference type="GO" id="GO:0005886">
    <property type="term" value="C:plasma membrane"/>
    <property type="evidence" value="ECO:0007669"/>
    <property type="project" value="UniProtKB-SubCell"/>
</dbReference>
<feature type="transmembrane region" description="Helical" evidence="12">
    <location>
        <begin position="86"/>
        <end position="107"/>
    </location>
</feature>
<sequence length="339" mass="37734">MELIWNNLEVVWFILITILFAGFFLLEGFDYGTGILLPIIGKTDVERRQMINALGPIWDGNEVWMITAGGALFASFPHVYATLFSGFYLVLFLMLSMLIIRGVSFEFRSKSPNLLWRKTFDYCIFFGSLIPALLWGIMVGDLIQGTPIDGSMTYVGTISDLFTAYTIPCGIAFVLLFIYHGGLFTSIKTAGPISERARAASLVAGVPAAISIIALAVLTYVYTDLFNSVGALICFTLAILSFLISWGATRTRNTKWGFVFSSLAVILGTVAYFAGLFPRIMVSSLNPEWSLTISNAANSTYTLALMTCVAFVFVPIILVYQSWVYWTFRHRVTEKDLHY</sequence>
<keyword evidence="8" id="KW-0249">Electron transport</keyword>
<evidence type="ECO:0000256" key="9">
    <source>
        <dbReference type="ARBA" id="ARBA00022989"/>
    </source>
</evidence>
<evidence type="ECO:0000256" key="6">
    <source>
        <dbReference type="ARBA" id="ARBA00022692"/>
    </source>
</evidence>
<dbReference type="STRING" id="1298594.GCA_001312465_02640"/>
<dbReference type="InterPro" id="IPR003317">
    <property type="entry name" value="Cyt-d_oxidase_su2"/>
</dbReference>
<evidence type="ECO:0000256" key="11">
    <source>
        <dbReference type="ARBA" id="ARBA00023136"/>
    </source>
</evidence>
<dbReference type="PIRSF" id="PIRSF000267">
    <property type="entry name" value="Cyt_oxidse_sub2"/>
    <property type="match status" value="1"/>
</dbReference>